<accession>A0A8S1L1Q7</accession>
<keyword evidence="2" id="KW-1185">Reference proteome</keyword>
<proteinExistence type="predicted"/>
<name>A0A8S1L1Q7_9CILI</name>
<evidence type="ECO:0000313" key="2">
    <source>
        <dbReference type="Proteomes" id="UP000692954"/>
    </source>
</evidence>
<gene>
    <name evidence="1" type="ORF">PSON_ATCC_30995.1.T0160022</name>
</gene>
<dbReference type="AlphaFoldDB" id="A0A8S1L1Q7"/>
<dbReference type="Proteomes" id="UP000692954">
    <property type="component" value="Unassembled WGS sequence"/>
</dbReference>
<sequence>MKLQDINISQEPFLLTYHHVLIFNYFIYGSLDIVRAGQLGQNMNCQSLGKSFGFSEKRGKKLRQFLRILNYQFFWWRYRINENIIQSRISIQNVAIFSTIELFKDITIFLFQIIKFKCNFNNTVIEPIMQYYELSKGLNNGDDY</sequence>
<evidence type="ECO:0000313" key="1">
    <source>
        <dbReference type="EMBL" id="CAD8061870.1"/>
    </source>
</evidence>
<protein>
    <submittedName>
        <fullName evidence="1">Uncharacterized protein</fullName>
    </submittedName>
</protein>
<organism evidence="1 2">
    <name type="scientific">Paramecium sonneborni</name>
    <dbReference type="NCBI Taxonomy" id="65129"/>
    <lineage>
        <taxon>Eukaryota</taxon>
        <taxon>Sar</taxon>
        <taxon>Alveolata</taxon>
        <taxon>Ciliophora</taxon>
        <taxon>Intramacronucleata</taxon>
        <taxon>Oligohymenophorea</taxon>
        <taxon>Peniculida</taxon>
        <taxon>Parameciidae</taxon>
        <taxon>Paramecium</taxon>
    </lineage>
</organism>
<dbReference type="EMBL" id="CAJJDN010000016">
    <property type="protein sequence ID" value="CAD8061870.1"/>
    <property type="molecule type" value="Genomic_DNA"/>
</dbReference>
<reference evidence="1" key="1">
    <citation type="submission" date="2021-01" db="EMBL/GenBank/DDBJ databases">
        <authorList>
            <consortium name="Genoscope - CEA"/>
            <person name="William W."/>
        </authorList>
    </citation>
    <scope>NUCLEOTIDE SEQUENCE</scope>
</reference>
<comment type="caution">
    <text evidence="1">The sequence shown here is derived from an EMBL/GenBank/DDBJ whole genome shotgun (WGS) entry which is preliminary data.</text>
</comment>